<reference evidence="1 2" key="1">
    <citation type="submission" date="2015-07" db="EMBL/GenBank/DDBJ databases">
        <authorList>
            <person name="Noorani M."/>
        </authorList>
    </citation>
    <scope>NUCLEOTIDE SEQUENCE [LARGE SCALE GENOMIC DNA]</scope>
    <source>
        <strain evidence="2">ATCC 25104 / DSM 625 / JCM 10724 / NBRC 103206 / NCIMB 11243 / YT-1</strain>
    </source>
</reference>
<dbReference type="PATRIC" id="fig|271.14.peg.547"/>
<evidence type="ECO:0000313" key="2">
    <source>
        <dbReference type="Proteomes" id="UP000037685"/>
    </source>
</evidence>
<accession>A0A0N0BLA6</accession>
<organism evidence="1 2">
    <name type="scientific">Thermus aquaticus</name>
    <dbReference type="NCBI Taxonomy" id="271"/>
    <lineage>
        <taxon>Bacteria</taxon>
        <taxon>Thermotogati</taxon>
        <taxon>Deinococcota</taxon>
        <taxon>Deinococci</taxon>
        <taxon>Thermales</taxon>
        <taxon>Thermaceae</taxon>
        <taxon>Thermus</taxon>
    </lineage>
</organism>
<evidence type="ECO:0000313" key="1">
    <source>
        <dbReference type="EMBL" id="KOX89300.1"/>
    </source>
</evidence>
<protein>
    <submittedName>
        <fullName evidence="1">Uncharacterized protein</fullName>
    </submittedName>
</protein>
<dbReference type="Proteomes" id="UP000037685">
    <property type="component" value="Unassembled WGS sequence"/>
</dbReference>
<name>A0A0N0BLA6_THEAQ</name>
<dbReference type="RefSeq" id="WP_053767163.1">
    <property type="nucleotide sequence ID" value="NZ_LHCI01000106.1"/>
</dbReference>
<dbReference type="AlphaFoldDB" id="A0A0N0BLA6"/>
<comment type="caution">
    <text evidence="1">The sequence shown here is derived from an EMBL/GenBank/DDBJ whole genome shotgun (WGS) entry which is preliminary data.</text>
</comment>
<sequence length="139" mass="13423">MRTLVLSLGLLLGTALAGSLGYGFVGFQGGLQGGGGGFGTFQGIAIGGEAWGGPSGSGGAFLVGPLLPWGEGVYLLPVLGFGGESRAGGGFLLDLGVRAFLLSGREGGWLLGLGGGYALPLGFSGGGGYLRVLFGGGGL</sequence>
<dbReference type="EMBL" id="LHCI01000106">
    <property type="protein sequence ID" value="KOX89300.1"/>
    <property type="molecule type" value="Genomic_DNA"/>
</dbReference>
<gene>
    <name evidence="1" type="ORF">BVI061214_00458</name>
</gene>
<proteinExistence type="predicted"/>